<dbReference type="Proteomes" id="UP000286715">
    <property type="component" value="Unassembled WGS sequence"/>
</dbReference>
<organism evidence="2 3">
    <name type="scientific">Thermaurantimonas aggregans</name>
    <dbReference type="NCBI Taxonomy" id="2173829"/>
    <lineage>
        <taxon>Bacteria</taxon>
        <taxon>Pseudomonadati</taxon>
        <taxon>Bacteroidota</taxon>
        <taxon>Flavobacteriia</taxon>
        <taxon>Flavobacteriales</taxon>
        <taxon>Schleiferiaceae</taxon>
        <taxon>Thermaurantimonas</taxon>
    </lineage>
</organism>
<evidence type="ECO:0000313" key="3">
    <source>
        <dbReference type="Proteomes" id="UP000286715"/>
    </source>
</evidence>
<name>A0A401XMT8_9FLAO</name>
<keyword evidence="3" id="KW-1185">Reference proteome</keyword>
<keyword evidence="1" id="KW-0732">Signal</keyword>
<reference evidence="2 3" key="1">
    <citation type="submission" date="2018-11" db="EMBL/GenBank/DDBJ databases">
        <title>Schleiferia aggregans sp. nov., a moderately thermophilic heterotrophic bacterium isolated from microbial mats at a terrestrial hot spring.</title>
        <authorList>
            <person name="Iino T."/>
            <person name="Ohkuma M."/>
            <person name="Haruta S."/>
        </authorList>
    </citation>
    <scope>NUCLEOTIDE SEQUENCE [LARGE SCALE GENOMIC DNA]</scope>
    <source>
        <strain evidence="2 3">LA</strain>
    </source>
</reference>
<dbReference type="AlphaFoldDB" id="A0A401XMT8"/>
<feature type="signal peptide" evidence="1">
    <location>
        <begin position="1"/>
        <end position="20"/>
    </location>
</feature>
<dbReference type="RefSeq" id="WP_124398375.1">
    <property type="nucleotide sequence ID" value="NZ_BHZE01000020.1"/>
</dbReference>
<dbReference type="EMBL" id="BHZE01000020">
    <property type="protein sequence ID" value="GCD78312.1"/>
    <property type="molecule type" value="Genomic_DNA"/>
</dbReference>
<evidence type="ECO:0008006" key="4">
    <source>
        <dbReference type="Google" id="ProtNLM"/>
    </source>
</evidence>
<evidence type="ECO:0000313" key="2">
    <source>
        <dbReference type="EMBL" id="GCD78312.1"/>
    </source>
</evidence>
<gene>
    <name evidence="2" type="ORF">JCM31826_17940</name>
</gene>
<dbReference type="OrthoDB" id="9962321at2"/>
<accession>A0A401XMT8</accession>
<protein>
    <recommendedName>
        <fullName evidence="4">Lipoprotein</fullName>
    </recommendedName>
</protein>
<sequence>MKKILSAFTLILFALNQACHSSLPDGLHLEVKSSIPSNKNLLVISPKQCFTCKLRNIQLIEQAKDDNSANYVILLPGNFSKNNPLYEGFVVIYYDLIKSSFDFEDSFITSQYILKDNRIVIPDPSNLSSNQYSIDKTDTY</sequence>
<feature type="chain" id="PRO_5019073497" description="Lipoprotein" evidence="1">
    <location>
        <begin position="21"/>
        <end position="140"/>
    </location>
</feature>
<proteinExistence type="predicted"/>
<comment type="caution">
    <text evidence="2">The sequence shown here is derived from an EMBL/GenBank/DDBJ whole genome shotgun (WGS) entry which is preliminary data.</text>
</comment>
<evidence type="ECO:0000256" key="1">
    <source>
        <dbReference type="SAM" id="SignalP"/>
    </source>
</evidence>